<accession>A0AAV7ZEC2</accession>
<feature type="signal peptide" evidence="1">
    <location>
        <begin position="1"/>
        <end position="18"/>
    </location>
</feature>
<sequence>MKLIILIVFLLSCCSVFSAGTYDKEDWEKLYMIQSTEYEGNDDCSDASMIKSNIEGFCLRSDGMGVKYGVKSESTLTESFYDGSITCGVTPETTEWPKDQCYDDTDEDGKYSFKYDRYKLTNYIALLTGFNGTDCSDPEKATDITVEHLKCYLDNESGTTLTFKLSLTDITVNFYKSEDCSGTIIASQTEEYDKCFNSEHWDQPIMAKLQYYTDSDSDSDDDTDETSGSTHLLYSLLLLFASFFVSFY</sequence>
<keyword evidence="1" id="KW-0732">Signal</keyword>
<feature type="chain" id="PRO_5043372789" evidence="1">
    <location>
        <begin position="19"/>
        <end position="248"/>
    </location>
</feature>
<evidence type="ECO:0000256" key="1">
    <source>
        <dbReference type="SAM" id="SignalP"/>
    </source>
</evidence>
<protein>
    <submittedName>
        <fullName evidence="2">Uncharacterized protein</fullName>
    </submittedName>
</protein>
<organism evidence="2 3">
    <name type="scientific">Anaeramoeba flamelloides</name>
    <dbReference type="NCBI Taxonomy" id="1746091"/>
    <lineage>
        <taxon>Eukaryota</taxon>
        <taxon>Metamonada</taxon>
        <taxon>Anaeramoebidae</taxon>
        <taxon>Anaeramoeba</taxon>
    </lineage>
</organism>
<dbReference type="Proteomes" id="UP001146793">
    <property type="component" value="Unassembled WGS sequence"/>
</dbReference>
<dbReference type="EMBL" id="JANTQA010000032">
    <property type="protein sequence ID" value="KAJ3440348.1"/>
    <property type="molecule type" value="Genomic_DNA"/>
</dbReference>
<comment type="caution">
    <text evidence="2">The sequence shown here is derived from an EMBL/GenBank/DDBJ whole genome shotgun (WGS) entry which is preliminary data.</text>
</comment>
<gene>
    <name evidence="2" type="ORF">M0812_16406</name>
</gene>
<dbReference type="AlphaFoldDB" id="A0AAV7ZEC2"/>
<reference evidence="2" key="1">
    <citation type="submission" date="2022-08" db="EMBL/GenBank/DDBJ databases">
        <title>Novel sulphate-reducing endosymbionts in the free-living metamonad Anaeramoeba.</title>
        <authorList>
            <person name="Jerlstrom-Hultqvist J."/>
            <person name="Cepicka I."/>
            <person name="Gallot-Lavallee L."/>
            <person name="Salas-Leiva D."/>
            <person name="Curtis B.A."/>
            <person name="Zahonova K."/>
            <person name="Pipaliya S."/>
            <person name="Dacks J."/>
            <person name="Roger A.J."/>
        </authorList>
    </citation>
    <scope>NUCLEOTIDE SEQUENCE</scope>
    <source>
        <strain evidence="2">Busselton2</strain>
    </source>
</reference>
<evidence type="ECO:0000313" key="3">
    <source>
        <dbReference type="Proteomes" id="UP001146793"/>
    </source>
</evidence>
<name>A0AAV7ZEC2_9EUKA</name>
<evidence type="ECO:0000313" key="2">
    <source>
        <dbReference type="EMBL" id="KAJ3440348.1"/>
    </source>
</evidence>
<proteinExistence type="predicted"/>